<evidence type="ECO:0000256" key="12">
    <source>
        <dbReference type="PROSITE-ProRule" id="PRU00460"/>
    </source>
</evidence>
<evidence type="ECO:0000256" key="9">
    <source>
        <dbReference type="ARBA" id="ARBA00023157"/>
    </source>
</evidence>
<keyword evidence="4" id="KW-0732">Signal</keyword>
<dbReference type="PROSITE" id="PS01248">
    <property type="entry name" value="EGF_LAM_1"/>
    <property type="match status" value="1"/>
</dbReference>
<evidence type="ECO:0000313" key="15">
    <source>
        <dbReference type="Proteomes" id="UP000252040"/>
    </source>
</evidence>
<dbReference type="GeneID" id="112394668"/>
<dbReference type="GO" id="GO:0043256">
    <property type="term" value="C:laminin complex"/>
    <property type="evidence" value="ECO:0007669"/>
    <property type="project" value="TreeGrafter"/>
</dbReference>
<dbReference type="RefSeq" id="XP_024593297.1">
    <property type="nucleotide sequence ID" value="XM_024737529.1"/>
</dbReference>
<dbReference type="PANTHER" id="PTHR10574">
    <property type="entry name" value="NETRIN/LAMININ-RELATED"/>
    <property type="match status" value="1"/>
</dbReference>
<feature type="domain" description="Laminin EGF-like" evidence="13">
    <location>
        <begin position="127"/>
        <end position="172"/>
    </location>
</feature>
<dbReference type="GO" id="GO:0009888">
    <property type="term" value="P:tissue development"/>
    <property type="evidence" value="ECO:0007669"/>
    <property type="project" value="TreeGrafter"/>
</dbReference>
<dbReference type="GO" id="GO:0016477">
    <property type="term" value="P:cell migration"/>
    <property type="evidence" value="ECO:0007669"/>
    <property type="project" value="TreeGrafter"/>
</dbReference>
<proteinExistence type="predicted"/>
<dbReference type="AlphaFoldDB" id="A0A341AVG9"/>
<evidence type="ECO:0000259" key="14">
    <source>
        <dbReference type="PROSITE" id="PS51116"/>
    </source>
</evidence>
<dbReference type="Gene3D" id="2.10.25.10">
    <property type="entry name" value="Laminin"/>
    <property type="match status" value="3"/>
</dbReference>
<reference evidence="16" key="1">
    <citation type="submission" date="2025-08" db="UniProtKB">
        <authorList>
            <consortium name="RefSeq"/>
        </authorList>
    </citation>
    <scope>IDENTIFICATION</scope>
    <source>
        <tissue evidence="16">Meat</tissue>
    </source>
</reference>
<evidence type="ECO:0000256" key="11">
    <source>
        <dbReference type="ARBA" id="ARBA00023292"/>
    </source>
</evidence>
<evidence type="ECO:0000256" key="1">
    <source>
        <dbReference type="ARBA" id="ARBA00004302"/>
    </source>
</evidence>
<dbReference type="KEGG" id="nasi:112394668"/>
<keyword evidence="3" id="KW-0272">Extracellular matrix</keyword>
<keyword evidence="5" id="KW-0677">Repeat</keyword>
<keyword evidence="11 12" id="KW-0424">Laminin EGF-like domain</keyword>
<dbReference type="InParanoid" id="A0A341AVG9"/>
<feature type="disulfide bond" evidence="12">
    <location>
        <begin position="127"/>
        <end position="139"/>
    </location>
</feature>
<evidence type="ECO:0000259" key="13">
    <source>
        <dbReference type="PROSITE" id="PS50027"/>
    </source>
</evidence>
<dbReference type="PANTHER" id="PTHR10574:SF197">
    <property type="entry name" value="LAMININ SUBUNIT BETA-1 ISOFORM X1"/>
    <property type="match status" value="1"/>
</dbReference>
<dbReference type="SMART" id="SM00180">
    <property type="entry name" value="EGF_Lam"/>
    <property type="match status" value="3"/>
</dbReference>
<keyword evidence="9 12" id="KW-1015">Disulfide bond</keyword>
<evidence type="ECO:0000256" key="10">
    <source>
        <dbReference type="ARBA" id="ARBA00023180"/>
    </source>
</evidence>
<dbReference type="CDD" id="cd00055">
    <property type="entry name" value="EGF_Lam"/>
    <property type="match status" value="3"/>
</dbReference>
<evidence type="ECO:0000256" key="6">
    <source>
        <dbReference type="ARBA" id="ARBA00022869"/>
    </source>
</evidence>
<dbReference type="Pfam" id="PF00053">
    <property type="entry name" value="EGF_laminin"/>
    <property type="match status" value="1"/>
</dbReference>
<evidence type="ECO:0000256" key="3">
    <source>
        <dbReference type="ARBA" id="ARBA00022530"/>
    </source>
</evidence>
<keyword evidence="15" id="KW-1185">Reference proteome</keyword>
<dbReference type="InterPro" id="IPR050440">
    <property type="entry name" value="Laminin/Netrin_ECM"/>
</dbReference>
<dbReference type="GO" id="GO:0007411">
    <property type="term" value="P:axon guidance"/>
    <property type="evidence" value="ECO:0007669"/>
    <property type="project" value="TreeGrafter"/>
</dbReference>
<feature type="disulfide bond" evidence="12">
    <location>
        <begin position="81"/>
        <end position="98"/>
    </location>
</feature>
<dbReference type="GO" id="GO:0034446">
    <property type="term" value="P:substrate adhesion-dependent cell spreading"/>
    <property type="evidence" value="ECO:0007669"/>
    <property type="project" value="TreeGrafter"/>
</dbReference>
<keyword evidence="2" id="KW-0964">Secreted</keyword>
<name>A0A341AVG9_NEOAA</name>
<dbReference type="Pfam" id="PF24973">
    <property type="entry name" value="EGF_LMN_ATRN"/>
    <property type="match status" value="1"/>
</dbReference>
<dbReference type="PRINTS" id="PR00011">
    <property type="entry name" value="EGFLAMININ"/>
</dbReference>
<keyword evidence="8" id="KW-0175">Coiled coil</keyword>
<evidence type="ECO:0000313" key="16">
    <source>
        <dbReference type="RefSeq" id="XP_024593297.1"/>
    </source>
</evidence>
<protein>
    <submittedName>
        <fullName evidence="16">Laminin subunit beta-1-like</fullName>
    </submittedName>
</protein>
<feature type="domain" description="Laminin EGF-like" evidence="13">
    <location>
        <begin position="79"/>
        <end position="126"/>
    </location>
</feature>
<keyword evidence="6" id="KW-0084">Basement membrane</keyword>
<dbReference type="InterPro" id="IPR056863">
    <property type="entry name" value="LMN_ATRN_NET-like_EGF"/>
</dbReference>
<dbReference type="GO" id="GO:0009887">
    <property type="term" value="P:animal organ morphogenesis"/>
    <property type="evidence" value="ECO:0007669"/>
    <property type="project" value="TreeGrafter"/>
</dbReference>
<dbReference type="InterPro" id="IPR002049">
    <property type="entry name" value="LE_dom"/>
</dbReference>
<keyword evidence="7" id="KW-0130">Cell adhesion</keyword>
<dbReference type="PROSITE" id="PS50027">
    <property type="entry name" value="EGF_LAM_2"/>
    <property type="match status" value="2"/>
</dbReference>
<comment type="subcellular location">
    <subcellularLocation>
        <location evidence="1">Secreted</location>
        <location evidence="1">Extracellular space</location>
        <location evidence="1">Extracellular matrix</location>
        <location evidence="1">Basement membrane</location>
    </subcellularLocation>
</comment>
<dbReference type="Proteomes" id="UP000252040">
    <property type="component" value="Unplaced"/>
</dbReference>
<keyword evidence="10" id="KW-0325">Glycoprotein</keyword>
<feature type="domain" description="Laminin IV type B" evidence="14">
    <location>
        <begin position="1"/>
        <end position="73"/>
    </location>
</feature>
<evidence type="ECO:0000256" key="5">
    <source>
        <dbReference type="ARBA" id="ARBA00022737"/>
    </source>
</evidence>
<accession>A0A341AVG9</accession>
<dbReference type="FunFam" id="2.10.25.10:FF:000074">
    <property type="entry name" value="Laminin subunit alpha"/>
    <property type="match status" value="1"/>
</dbReference>
<feature type="disulfide bond" evidence="12">
    <location>
        <begin position="129"/>
        <end position="146"/>
    </location>
</feature>
<gene>
    <name evidence="16" type="primary">LOC112394668</name>
</gene>
<dbReference type="FunFam" id="2.10.25.10:FF:000065">
    <property type="entry name" value="Laminin subunit beta 1"/>
    <property type="match status" value="1"/>
</dbReference>
<evidence type="ECO:0000256" key="4">
    <source>
        <dbReference type="ARBA" id="ARBA00022729"/>
    </source>
</evidence>
<dbReference type="GO" id="GO:0070831">
    <property type="term" value="P:basement membrane assembly"/>
    <property type="evidence" value="ECO:0007669"/>
    <property type="project" value="TreeGrafter"/>
</dbReference>
<evidence type="ECO:0000256" key="7">
    <source>
        <dbReference type="ARBA" id="ARBA00022889"/>
    </source>
</evidence>
<feature type="disulfide bond" evidence="12">
    <location>
        <begin position="148"/>
        <end position="157"/>
    </location>
</feature>
<dbReference type="STRING" id="1706337.A0A341AVG9"/>
<feature type="disulfide bond" evidence="12">
    <location>
        <begin position="100"/>
        <end position="109"/>
    </location>
</feature>
<organism evidence="15 16">
    <name type="scientific">Neophocaena asiaeorientalis asiaeorientalis</name>
    <name type="common">Yangtze finless porpoise</name>
    <name type="synonym">Neophocaena phocaenoides subsp. asiaeorientalis</name>
    <dbReference type="NCBI Taxonomy" id="1706337"/>
    <lineage>
        <taxon>Eukaryota</taxon>
        <taxon>Metazoa</taxon>
        <taxon>Chordata</taxon>
        <taxon>Craniata</taxon>
        <taxon>Vertebrata</taxon>
        <taxon>Euteleostomi</taxon>
        <taxon>Mammalia</taxon>
        <taxon>Eutheria</taxon>
        <taxon>Laurasiatheria</taxon>
        <taxon>Artiodactyla</taxon>
        <taxon>Whippomorpha</taxon>
        <taxon>Cetacea</taxon>
        <taxon>Odontoceti</taxon>
        <taxon>Phocoenidae</taxon>
        <taxon>Neophocaena</taxon>
    </lineage>
</organism>
<feature type="disulfide bond" evidence="12">
    <location>
        <begin position="79"/>
        <end position="91"/>
    </location>
</feature>
<dbReference type="SUPFAM" id="SSF57196">
    <property type="entry name" value="EGF/Laminin"/>
    <property type="match status" value="3"/>
</dbReference>
<evidence type="ECO:0000256" key="8">
    <source>
        <dbReference type="ARBA" id="ARBA00023054"/>
    </source>
</evidence>
<evidence type="ECO:0000256" key="2">
    <source>
        <dbReference type="ARBA" id="ARBA00022525"/>
    </source>
</evidence>
<dbReference type="PROSITE" id="PS51116">
    <property type="entry name" value="LAMININ_IVB"/>
    <property type="match status" value="1"/>
</dbReference>
<comment type="caution">
    <text evidence="12">Lacks conserved residue(s) required for the propagation of feature annotation.</text>
</comment>
<dbReference type="InterPro" id="IPR013015">
    <property type="entry name" value="Laminin_IV_B"/>
</dbReference>
<sequence>MADQGGAETWEGGTILLDSVKGLPGLRSVDPGATGHLQELHKAGCMEAARMSLSNTMPEACVHLAGSISALFQGGGLACECHPQGSLTTECALLGGQCCCHPNIDGRTCDHCRPGTYGFRSTGCRECCCHTKGATNAICNPVNGQCPCRAGLAGRCCDHCLYGWWSFPCCQPCACNGAAELCHPLTAVCQDCHGATMGQHCERCLDGYYGDPTLGSGPAEAGPASVLGTLAQASIMGLPAMWTAPVDVSCVSVHLAMQAPAVTAAPWATLGTLGQEMTPEGVCASPASATTILIP</sequence>